<dbReference type="InterPro" id="IPR050625">
    <property type="entry name" value="ParA/MinD_ATPase"/>
</dbReference>
<accession>A0AAJ1S8M0</accession>
<evidence type="ECO:0000313" key="4">
    <source>
        <dbReference type="Proteomes" id="UP001229081"/>
    </source>
</evidence>
<dbReference type="Proteomes" id="UP001229081">
    <property type="component" value="Unassembled WGS sequence"/>
</dbReference>
<dbReference type="SUPFAM" id="SSF52540">
    <property type="entry name" value="P-loop containing nucleoside triphosphate hydrolases"/>
    <property type="match status" value="1"/>
</dbReference>
<dbReference type="RefSeq" id="WP_240751276.1">
    <property type="nucleotide sequence ID" value="NZ_JAUFSA010000004.1"/>
</dbReference>
<organism evidence="3 4">
    <name type="scientific">Mycobacterium paragordonae</name>
    <dbReference type="NCBI Taxonomy" id="1389713"/>
    <lineage>
        <taxon>Bacteria</taxon>
        <taxon>Bacillati</taxon>
        <taxon>Actinomycetota</taxon>
        <taxon>Actinomycetes</taxon>
        <taxon>Mycobacteriales</taxon>
        <taxon>Mycobacteriaceae</taxon>
        <taxon>Mycobacterium</taxon>
    </lineage>
</organism>
<evidence type="ECO:0000313" key="3">
    <source>
        <dbReference type="EMBL" id="MDP7739230.1"/>
    </source>
</evidence>
<dbReference type="PANTHER" id="PTHR43384">
    <property type="entry name" value="SEPTUM SITE-DETERMINING PROTEIN MIND HOMOLOG, CHLOROPLASTIC-RELATED"/>
    <property type="match status" value="1"/>
</dbReference>
<dbReference type="GO" id="GO:0005524">
    <property type="term" value="F:ATP binding"/>
    <property type="evidence" value="ECO:0007669"/>
    <property type="project" value="TreeGrafter"/>
</dbReference>
<dbReference type="PANTHER" id="PTHR43384:SF14">
    <property type="entry name" value="ESX-1 SECRETION-ASSOCIATED PROTEIN ESPI"/>
    <property type="match status" value="1"/>
</dbReference>
<feature type="compositionally biased region" description="Pro residues" evidence="1">
    <location>
        <begin position="114"/>
        <end position="127"/>
    </location>
</feature>
<dbReference type="AlphaFoldDB" id="A0AAJ1S8M0"/>
<feature type="compositionally biased region" description="Low complexity" evidence="1">
    <location>
        <begin position="60"/>
        <end position="71"/>
    </location>
</feature>
<dbReference type="Pfam" id="PF13614">
    <property type="entry name" value="AAA_31"/>
    <property type="match status" value="1"/>
</dbReference>
<dbReference type="GO" id="GO:0051782">
    <property type="term" value="P:negative regulation of cell division"/>
    <property type="evidence" value="ECO:0007669"/>
    <property type="project" value="TreeGrafter"/>
</dbReference>
<dbReference type="InterPro" id="IPR027417">
    <property type="entry name" value="P-loop_NTPase"/>
</dbReference>
<protein>
    <submittedName>
        <fullName evidence="3">MinD/ParA family protein</fullName>
    </submittedName>
</protein>
<dbReference type="GO" id="GO:0016887">
    <property type="term" value="F:ATP hydrolysis activity"/>
    <property type="evidence" value="ECO:0007669"/>
    <property type="project" value="TreeGrafter"/>
</dbReference>
<gene>
    <name evidence="3" type="ORF">QXL92_31340</name>
</gene>
<proteinExistence type="predicted"/>
<name>A0AAJ1S8M0_9MYCO</name>
<dbReference type="Gene3D" id="3.40.50.300">
    <property type="entry name" value="P-loop containing nucleotide triphosphate hydrolases"/>
    <property type="match status" value="1"/>
</dbReference>
<sequence length="506" mass="53617">MSTPSDFSADDNAAGNLPAQRSIETPAAPPDPYRPPGQADTGPQRRIQWPLQQGVGPGDGQQDPRAAAPLPATAPRPPAPPQHASGSGRPQFIPPAPLRPSSVDTQNQQAFRPPGQPGERPTPPPPASHAAPESAPPVPNLPSFGGFFDDTDPSDSAPHTGWAPEPNTAAPPPASHVARGHDSFAGAVPLTQDNQRVVTTRRRASGTGWRKVVAKMTFGLITPGPSAKQEQADELSRRIKSALLGVHVVAFVNAKGGVGKTTMTVAAGSAIARERGDRVIAVDVDTDLGTLSSRFEQQGGAKANIEALSALQDASSYPNVQVFTVQNNDRLEMLGSQNDPRSSYILNSADFEAAMKILKLHYNIILLDCGTAITSPLFATIAAHVDSLVVVASQDPLGINGAWATVEWLQSHGFSRLLPRTVVALNATAKGRPLVDVTDAETRFRERIPGVVKVPYDVHLAEGGDIAFDELKPRTRKALMNVAGAVAEHYPVRQPQQHRRDVGGSF</sequence>
<evidence type="ECO:0000259" key="2">
    <source>
        <dbReference type="Pfam" id="PF13614"/>
    </source>
</evidence>
<reference evidence="3" key="1">
    <citation type="submission" date="2023-06" db="EMBL/GenBank/DDBJ databases">
        <title>Identification of two novel mycobacterium reveal diversities and complexities of Mycobacterium gordonae clade.</title>
        <authorList>
            <person name="Matsumoto Y."/>
            <person name="Nakamura S."/>
            <person name="Motooka D."/>
            <person name="Fukushima K."/>
        </authorList>
    </citation>
    <scope>NUCLEOTIDE SEQUENCE</scope>
    <source>
        <strain evidence="3">TY812</strain>
    </source>
</reference>
<dbReference type="GO" id="GO:0009898">
    <property type="term" value="C:cytoplasmic side of plasma membrane"/>
    <property type="evidence" value="ECO:0007669"/>
    <property type="project" value="TreeGrafter"/>
</dbReference>
<dbReference type="GO" id="GO:0005829">
    <property type="term" value="C:cytosol"/>
    <property type="evidence" value="ECO:0007669"/>
    <property type="project" value="TreeGrafter"/>
</dbReference>
<dbReference type="EMBL" id="JAUFSA010000004">
    <property type="protein sequence ID" value="MDP7739230.1"/>
    <property type="molecule type" value="Genomic_DNA"/>
</dbReference>
<feature type="compositionally biased region" description="Pro residues" evidence="1">
    <location>
        <begin position="72"/>
        <end position="81"/>
    </location>
</feature>
<feature type="domain" description="AAA" evidence="2">
    <location>
        <begin position="247"/>
        <end position="406"/>
    </location>
</feature>
<dbReference type="InterPro" id="IPR025669">
    <property type="entry name" value="AAA_dom"/>
</dbReference>
<evidence type="ECO:0000256" key="1">
    <source>
        <dbReference type="SAM" id="MobiDB-lite"/>
    </source>
</evidence>
<comment type="caution">
    <text evidence="3">The sequence shown here is derived from an EMBL/GenBank/DDBJ whole genome shotgun (WGS) entry which is preliminary data.</text>
</comment>
<feature type="region of interest" description="Disordered" evidence="1">
    <location>
        <begin position="1"/>
        <end position="180"/>
    </location>
</feature>